<reference evidence="2 3" key="1">
    <citation type="submission" date="2021-07" db="EMBL/GenBank/DDBJ databases">
        <title>The Aristolochia fimbriata genome: insights into angiosperm evolution, floral development and chemical biosynthesis.</title>
        <authorList>
            <person name="Jiao Y."/>
        </authorList>
    </citation>
    <scope>NUCLEOTIDE SEQUENCE [LARGE SCALE GENOMIC DNA]</scope>
    <source>
        <strain evidence="2">IBCAS-2021</strain>
        <tissue evidence="2">Leaf</tissue>
    </source>
</reference>
<dbReference type="AlphaFoldDB" id="A0AAV7E3R0"/>
<sequence>MASIKLLSCKTSQSHIILSRSAQLTGTRQKGRRSPNQQRRVRGARSHVQRNDRDTISLRQKATPMSLLRDVIRSLGHYLHQPHHQGRLTSQPAWAEWPQQEAELVPEEHQRPKQLEQNSAKCAETKRMS</sequence>
<evidence type="ECO:0000313" key="2">
    <source>
        <dbReference type="EMBL" id="KAG9442032.1"/>
    </source>
</evidence>
<evidence type="ECO:0000256" key="1">
    <source>
        <dbReference type="SAM" id="MobiDB-lite"/>
    </source>
</evidence>
<comment type="caution">
    <text evidence="2">The sequence shown here is derived from an EMBL/GenBank/DDBJ whole genome shotgun (WGS) entry which is preliminary data.</text>
</comment>
<accession>A0AAV7E3R0</accession>
<proteinExistence type="predicted"/>
<gene>
    <name evidence="2" type="ORF">H6P81_017886</name>
</gene>
<protein>
    <submittedName>
        <fullName evidence="2">Uncharacterized protein</fullName>
    </submittedName>
</protein>
<name>A0AAV7E3R0_ARIFI</name>
<dbReference type="Proteomes" id="UP000825729">
    <property type="component" value="Unassembled WGS sequence"/>
</dbReference>
<feature type="region of interest" description="Disordered" evidence="1">
    <location>
        <begin position="82"/>
        <end position="129"/>
    </location>
</feature>
<feature type="region of interest" description="Disordered" evidence="1">
    <location>
        <begin position="22"/>
        <end position="55"/>
    </location>
</feature>
<organism evidence="2 3">
    <name type="scientific">Aristolochia fimbriata</name>
    <name type="common">White veined hardy Dutchman's pipe vine</name>
    <dbReference type="NCBI Taxonomy" id="158543"/>
    <lineage>
        <taxon>Eukaryota</taxon>
        <taxon>Viridiplantae</taxon>
        <taxon>Streptophyta</taxon>
        <taxon>Embryophyta</taxon>
        <taxon>Tracheophyta</taxon>
        <taxon>Spermatophyta</taxon>
        <taxon>Magnoliopsida</taxon>
        <taxon>Magnoliidae</taxon>
        <taxon>Piperales</taxon>
        <taxon>Aristolochiaceae</taxon>
        <taxon>Aristolochia</taxon>
    </lineage>
</organism>
<dbReference type="EMBL" id="JAINDJ010000007">
    <property type="protein sequence ID" value="KAG9442032.1"/>
    <property type="molecule type" value="Genomic_DNA"/>
</dbReference>
<evidence type="ECO:0000313" key="3">
    <source>
        <dbReference type="Proteomes" id="UP000825729"/>
    </source>
</evidence>
<keyword evidence="3" id="KW-1185">Reference proteome</keyword>
<feature type="compositionally biased region" description="Basic residues" evidence="1">
    <location>
        <begin position="29"/>
        <end position="48"/>
    </location>
</feature>